<sequence length="126" mass="13507">MNKATLGGFGDGGDVEIGNLGLVEGDLWVLGVVMNLHRFDVGGCDLAVRALVLGVSALFNARPVGQPRLASAPIGGCGVDLRGDFLRRVLLRLGLSSHRDLLEALLSMDFKNWIEVKNPKKGRSRI</sequence>
<evidence type="ECO:0000313" key="1">
    <source>
        <dbReference type="EMBL" id="KAA8538941.1"/>
    </source>
</evidence>
<organism evidence="1 2">
    <name type="scientific">Nyssa sinensis</name>
    <dbReference type="NCBI Taxonomy" id="561372"/>
    <lineage>
        <taxon>Eukaryota</taxon>
        <taxon>Viridiplantae</taxon>
        <taxon>Streptophyta</taxon>
        <taxon>Embryophyta</taxon>
        <taxon>Tracheophyta</taxon>
        <taxon>Spermatophyta</taxon>
        <taxon>Magnoliopsida</taxon>
        <taxon>eudicotyledons</taxon>
        <taxon>Gunneridae</taxon>
        <taxon>Pentapetalae</taxon>
        <taxon>asterids</taxon>
        <taxon>Cornales</taxon>
        <taxon>Nyssaceae</taxon>
        <taxon>Nyssa</taxon>
    </lineage>
</organism>
<keyword evidence="2" id="KW-1185">Reference proteome</keyword>
<proteinExistence type="predicted"/>
<accession>A0A5J5BCK4</accession>
<dbReference type="AlphaFoldDB" id="A0A5J5BCK4"/>
<name>A0A5J5BCK4_9ASTE</name>
<dbReference type="OrthoDB" id="10626521at2759"/>
<dbReference type="EMBL" id="CM018037">
    <property type="protein sequence ID" value="KAA8538941.1"/>
    <property type="molecule type" value="Genomic_DNA"/>
</dbReference>
<reference evidence="1 2" key="1">
    <citation type="submission" date="2019-09" db="EMBL/GenBank/DDBJ databases">
        <title>A chromosome-level genome assembly of the Chinese tupelo Nyssa sinensis.</title>
        <authorList>
            <person name="Yang X."/>
            <person name="Kang M."/>
            <person name="Yang Y."/>
            <person name="Xiong H."/>
            <person name="Wang M."/>
            <person name="Zhang Z."/>
            <person name="Wang Z."/>
            <person name="Wu H."/>
            <person name="Ma T."/>
            <person name="Liu J."/>
            <person name="Xi Z."/>
        </authorList>
    </citation>
    <scope>NUCLEOTIDE SEQUENCE [LARGE SCALE GENOMIC DNA]</scope>
    <source>
        <strain evidence="1">J267</strain>
        <tissue evidence="1">Leaf</tissue>
    </source>
</reference>
<dbReference type="Proteomes" id="UP000325577">
    <property type="component" value="Linkage Group LG14"/>
</dbReference>
<gene>
    <name evidence="1" type="ORF">F0562_025633</name>
</gene>
<protein>
    <submittedName>
        <fullName evidence="1">Uncharacterized protein</fullName>
    </submittedName>
</protein>
<evidence type="ECO:0000313" key="2">
    <source>
        <dbReference type="Proteomes" id="UP000325577"/>
    </source>
</evidence>